<keyword evidence="5" id="KW-1185">Reference proteome</keyword>
<protein>
    <recommendedName>
        <fullName evidence="3">DUF3615 domain-containing protein</fullName>
    </recommendedName>
</protein>
<keyword evidence="2" id="KW-0472">Membrane</keyword>
<feature type="transmembrane region" description="Helical" evidence="2">
    <location>
        <begin position="397"/>
        <end position="416"/>
    </location>
</feature>
<evidence type="ECO:0000256" key="1">
    <source>
        <dbReference type="SAM" id="MobiDB-lite"/>
    </source>
</evidence>
<accession>A0A3L6T2N7</accession>
<dbReference type="AlphaFoldDB" id="A0A3L6T2N7"/>
<feature type="domain" description="DUF3615" evidence="3">
    <location>
        <begin position="296"/>
        <end position="375"/>
    </location>
</feature>
<gene>
    <name evidence="4" type="ORF">C2845_PM05G06420</name>
</gene>
<dbReference type="Pfam" id="PF12274">
    <property type="entry name" value="DUF3615"/>
    <property type="match status" value="1"/>
</dbReference>
<dbReference type="PANTHER" id="PTHR33326">
    <property type="entry name" value="OS05G0543800 PROTEIN"/>
    <property type="match status" value="1"/>
</dbReference>
<comment type="caution">
    <text evidence="4">The sequence shown here is derived from an EMBL/GenBank/DDBJ whole genome shotgun (WGS) entry which is preliminary data.</text>
</comment>
<dbReference type="OrthoDB" id="684795at2759"/>
<reference evidence="5" key="1">
    <citation type="journal article" date="2019" name="Nat. Commun.">
        <title>The genome of broomcorn millet.</title>
        <authorList>
            <person name="Zou C."/>
            <person name="Miki D."/>
            <person name="Li D."/>
            <person name="Tang Q."/>
            <person name="Xiao L."/>
            <person name="Rajput S."/>
            <person name="Deng P."/>
            <person name="Jia W."/>
            <person name="Huang R."/>
            <person name="Zhang M."/>
            <person name="Sun Y."/>
            <person name="Hu J."/>
            <person name="Fu X."/>
            <person name="Schnable P.S."/>
            <person name="Li F."/>
            <person name="Zhang H."/>
            <person name="Feng B."/>
            <person name="Zhu X."/>
            <person name="Liu R."/>
            <person name="Schnable J.C."/>
            <person name="Zhu J.-K."/>
            <person name="Zhang H."/>
        </authorList>
    </citation>
    <scope>NUCLEOTIDE SEQUENCE [LARGE SCALE GENOMIC DNA]</scope>
</reference>
<keyword evidence="2" id="KW-0812">Transmembrane</keyword>
<evidence type="ECO:0000256" key="2">
    <source>
        <dbReference type="SAM" id="Phobius"/>
    </source>
</evidence>
<sequence>MRMLRILNCVQKRIVNRVNQESGVFANFLYPNRISILLVDSIKIQRRNTTRLLRPPNLLQKSTGPRRRKASTNSKFLKASSFGGILSNQIGLFRFEKLDLEVYEDSISTGKMAQVGTYPIAEGGISSEIHRKSEGEDSTMDVDGLHEEDLSSNWISLLFGKSGLEAYEDSIRSAGKVAQVETPPLVEGGIFSEIDRSSEKDSTMAKAKKGDLVDEDEYVDWIIKILKNGGHDGILSRYNLDEGEKHVVHYDVPDEFYDPIEMDNDAMDYCKSTKRVSEKETIKNGIKWMSEECFLAFTKYAEKINNLEGIKHRFGELCYKCLSVEACDKIFHHYNFTIETEHRSTDILTSQLYFAEVKQLSGVKSYFCCPLDRGDEDLLTLLHKALLWMQEPGHTTLTLIVMAMMIVVALAVNKLLAYHLTVLRGPTKESGEERDHTIDAGRGDVLASILKLYQAVFYREQACNTRKSPKCRAEQARGFAITGAGPRSSEKAAVNGPWAE</sequence>
<organism evidence="4 5">
    <name type="scientific">Panicum miliaceum</name>
    <name type="common">Proso millet</name>
    <name type="synonym">Broomcorn millet</name>
    <dbReference type="NCBI Taxonomy" id="4540"/>
    <lineage>
        <taxon>Eukaryota</taxon>
        <taxon>Viridiplantae</taxon>
        <taxon>Streptophyta</taxon>
        <taxon>Embryophyta</taxon>
        <taxon>Tracheophyta</taxon>
        <taxon>Spermatophyta</taxon>
        <taxon>Magnoliopsida</taxon>
        <taxon>Liliopsida</taxon>
        <taxon>Poales</taxon>
        <taxon>Poaceae</taxon>
        <taxon>PACMAD clade</taxon>
        <taxon>Panicoideae</taxon>
        <taxon>Panicodae</taxon>
        <taxon>Paniceae</taxon>
        <taxon>Panicinae</taxon>
        <taxon>Panicum</taxon>
        <taxon>Panicum sect. Panicum</taxon>
    </lineage>
</organism>
<evidence type="ECO:0000313" key="5">
    <source>
        <dbReference type="Proteomes" id="UP000275267"/>
    </source>
</evidence>
<dbReference type="EMBL" id="PQIB02000003">
    <property type="protein sequence ID" value="RLN29664.1"/>
    <property type="molecule type" value="Genomic_DNA"/>
</dbReference>
<evidence type="ECO:0000313" key="4">
    <source>
        <dbReference type="EMBL" id="RLN29664.1"/>
    </source>
</evidence>
<evidence type="ECO:0000259" key="3">
    <source>
        <dbReference type="Pfam" id="PF12274"/>
    </source>
</evidence>
<dbReference type="PANTHER" id="PTHR33326:SF14">
    <property type="entry name" value="EXPRESSED PROTEIN"/>
    <property type="match status" value="1"/>
</dbReference>
<feature type="region of interest" description="Disordered" evidence="1">
    <location>
        <begin position="54"/>
        <end position="73"/>
    </location>
</feature>
<name>A0A3L6T2N7_PANMI</name>
<proteinExistence type="predicted"/>
<dbReference type="Proteomes" id="UP000275267">
    <property type="component" value="Unassembled WGS sequence"/>
</dbReference>
<keyword evidence="2" id="KW-1133">Transmembrane helix</keyword>
<dbReference type="InterPro" id="IPR022059">
    <property type="entry name" value="DUF3615"/>
</dbReference>